<dbReference type="InterPro" id="IPR032817">
    <property type="entry name" value="Mon2_C"/>
</dbReference>
<keyword evidence="2" id="KW-0653">Protein transport</keyword>
<evidence type="ECO:0000256" key="2">
    <source>
        <dbReference type="ARBA" id="ARBA00022927"/>
    </source>
</evidence>
<organism evidence="6 7">
    <name type="scientific">Oleoguttula mirabilis</name>
    <dbReference type="NCBI Taxonomy" id="1507867"/>
    <lineage>
        <taxon>Eukaryota</taxon>
        <taxon>Fungi</taxon>
        <taxon>Dikarya</taxon>
        <taxon>Ascomycota</taxon>
        <taxon>Pezizomycotina</taxon>
        <taxon>Dothideomycetes</taxon>
        <taxon>Dothideomycetidae</taxon>
        <taxon>Mycosphaerellales</taxon>
        <taxon>Teratosphaeriaceae</taxon>
        <taxon>Oleoguttula</taxon>
    </lineage>
</organism>
<dbReference type="SUPFAM" id="SSF48371">
    <property type="entry name" value="ARM repeat"/>
    <property type="match status" value="2"/>
</dbReference>
<dbReference type="Pfam" id="PF16206">
    <property type="entry name" value="Mon2_C"/>
    <property type="match status" value="1"/>
</dbReference>
<name>A0AAV9JP89_9PEZI</name>
<proteinExistence type="predicted"/>
<dbReference type="Proteomes" id="UP001324427">
    <property type="component" value="Unassembled WGS sequence"/>
</dbReference>
<dbReference type="Pfam" id="PF16213">
    <property type="entry name" value="DCB"/>
    <property type="match status" value="1"/>
</dbReference>
<evidence type="ECO:0000259" key="4">
    <source>
        <dbReference type="Pfam" id="PF16206"/>
    </source>
</evidence>
<feature type="domain" description="Mon2/Sec7/BIG1-like dimerisation and cyclophilin-binding" evidence="5">
    <location>
        <begin position="4"/>
        <end position="174"/>
    </location>
</feature>
<gene>
    <name evidence="6" type="ORF">LTR36_001051</name>
</gene>
<evidence type="ECO:0000259" key="5">
    <source>
        <dbReference type="Pfam" id="PF16213"/>
    </source>
</evidence>
<feature type="domain" description="Mon2 C-terminal" evidence="4">
    <location>
        <begin position="990"/>
        <end position="1133"/>
    </location>
</feature>
<dbReference type="InterPro" id="IPR032629">
    <property type="entry name" value="DCB_dom"/>
</dbReference>
<dbReference type="InterPro" id="IPR032691">
    <property type="entry name" value="Mon2/Sec7/BIG1-like_HUS"/>
</dbReference>
<feature type="domain" description="Mon2/Sec7/BIG1-like HUS" evidence="3">
    <location>
        <begin position="200"/>
        <end position="353"/>
    </location>
</feature>
<dbReference type="GO" id="GO:0005794">
    <property type="term" value="C:Golgi apparatus"/>
    <property type="evidence" value="ECO:0007669"/>
    <property type="project" value="UniProtKB-ARBA"/>
</dbReference>
<evidence type="ECO:0000313" key="6">
    <source>
        <dbReference type="EMBL" id="KAK4547395.1"/>
    </source>
</evidence>
<dbReference type="EMBL" id="JAVFHQ010000011">
    <property type="protein sequence ID" value="KAK4547395.1"/>
    <property type="molecule type" value="Genomic_DNA"/>
</dbReference>
<comment type="caution">
    <text evidence="6">The sequence shown here is derived from an EMBL/GenBank/DDBJ whole genome shotgun (WGS) entry which is preliminary data.</text>
</comment>
<evidence type="ECO:0000259" key="3">
    <source>
        <dbReference type="Pfam" id="PF12783"/>
    </source>
</evidence>
<evidence type="ECO:0000313" key="7">
    <source>
        <dbReference type="Proteomes" id="UP001324427"/>
    </source>
</evidence>
<dbReference type="GO" id="GO:0015031">
    <property type="term" value="P:protein transport"/>
    <property type="evidence" value="ECO:0007669"/>
    <property type="project" value="UniProtKB-KW"/>
</dbReference>
<evidence type="ECO:0000256" key="1">
    <source>
        <dbReference type="ARBA" id="ARBA00022448"/>
    </source>
</evidence>
<keyword evidence="7" id="KW-1185">Reference proteome</keyword>
<dbReference type="Pfam" id="PF12783">
    <property type="entry name" value="Sec7-like_HUS"/>
    <property type="match status" value="1"/>
</dbReference>
<dbReference type="InterPro" id="IPR016024">
    <property type="entry name" value="ARM-type_fold"/>
</dbReference>
<reference evidence="6 7" key="1">
    <citation type="submission" date="2021-11" db="EMBL/GenBank/DDBJ databases">
        <title>Black yeast isolated from Biological Soil Crust.</title>
        <authorList>
            <person name="Kurbessoian T."/>
        </authorList>
    </citation>
    <scope>NUCLEOTIDE SEQUENCE [LARGE SCALE GENOMIC DNA]</scope>
    <source>
        <strain evidence="6 7">CCFEE 5522</strain>
    </source>
</reference>
<protein>
    <recommendedName>
        <fullName evidence="8">Endosomal peripheral membrane protein</fullName>
    </recommendedName>
</protein>
<evidence type="ECO:0008006" key="8">
    <source>
        <dbReference type="Google" id="ProtNLM"/>
    </source>
</evidence>
<keyword evidence="1" id="KW-0813">Transport</keyword>
<accession>A0AAV9JP89</accession>
<sequence length="1687" mass="183613">MTATLLANELTHLISEAKRKNGELRTAAEKSLQELKSLPNTSEQQLASDLSRRPAFIDPFLIACQTRNARFAGSGVTSLQRLVISKGLPKTRLKDALNAFNACTELGLDVQLKVLQALPSLLQNYADELRDELLAGALQVCASLQSSKVQTVSGVAAATLQQLVAAVFDKVGDEDRKATRVTAAAEVPSDGESIMLRPAAFDAYRVFRDLVLAAEGRPTKFVQLTTLSPESCLELIWSCLNGNAKLFAAHPELISTVRSNLLALCTQALSEKLGFPITVRSMRILDLILSRHLSRFSGECEVTLGLLNHSLDADAAIPWRRALAMEIIRNLFANGGLVIEAYAIFDHANGGKPIIQDLLSTFVRLSTEKPAAIGLGQQSSVPIGPASAREPAPDQGTVEAAGGMAGVISSAFGVAETSVAGISSQWSLPRTHCLDQLDKIDAPTVPETYVYAMVLECLSSLSDCLARVVLPLTVQHDSPEPTSPDESQLANGYPAQLRPVRTSRSQSFRRRAVPVNPLELEESPVADRVRVVAGLVDSCWPAVLATSSTFLNAALEDQYYRNLIKAYQRFAQVAGLLRLNTPRDALMTTLSKSAVPPHVLNTALSDGARSPTAESARVFSNPKSLLSVDSLVSHASSLSVDRDRRTSIEPMRPMLTNRNLLCLRALLNLAIALGPTLGTAYSVVIDALRQADMILSTTTAQHLSRQGSSLKATDSPAAVQAFSAEVAAVEGAASRLLESTADYPNDAFTTVLWAFTRLLTGNTLGTTSPSSQASPPTTPTIKYRTFSGLPGISTFAEMQARDYQFVIPKLGTLAALNIPRFITDEPEASGWNHLVDELARVATRTSCPREARRAATDVLCKLAAGTLIAVTEEDESTRALIQRRGLAVLLQVVDRIYCEDGELTETDLEIQSHVVDALRAILERCGESLVAGWNKTLAIISSAFERSEHVSVVQQHDTETHIDWQHVNSEFVSLQIGRLAFSATQLVCSDFLAALPTGVLPSVIELLHRFIGQSDDLNVALTAVTTAWNVADHLFGADTGEALDGLAQRLNESEDVERDVHHEACDTKPAQLMLLLLRWCDAVGTTQKEVRNATFQTICSIFKNHGDQLSPAAWDLMLRSVIMRIASDDVRNYFDNEEGEDDSTRRARTDEAMSRTIIMGTSDIIAQHIRTIEQIKKLPSLWEVFLNTMEAYLDCESHLLNAAVYTALSNVLSHVGRGSTTWTTPVYRTVSLWLKRMPKQGEVAGSADGNQDAYLAYVDTAIELYRLAKETVGSPQTRKLVDNVCECVRRSDGPRYGADMNSMSPLQSKALALLKSIRTDLPNLPSRVISAAAQFALLHHEVANVRVSKHGPSFVALASESIEWLQALIAAHSLDPEILETGALLAGVRSLRQLVAAKYASQAQHKDVALWRRATTTALALSQLVLKLTDGATLDLDTKTSLWAEYATIGAGIVKANGLQTVGDAKEVYDDELFDIESFRTLREVLIPRLGHPDLADDVRHIYCRSIFEASMVHPVEVGEVPESPASPLDEIHKIRRGRAKHIPYSQRERMSYVCFSELIALASRSDEESVESKELAEAAGPLLILRLAIPIRAYIADQPLRGRRPQPLSELEELLFSFDQIKKLQLHPEALASDPVARGREGSNAQLHFLYPLLAKAIATAGDGWSGSGEVLKPLQSVLEAITPVP</sequence>